<accession>A0A2N5M727</accession>
<dbReference type="SUPFAM" id="SSF54106">
    <property type="entry name" value="LysM domain"/>
    <property type="match status" value="1"/>
</dbReference>
<dbReference type="PROSITE" id="PS51782">
    <property type="entry name" value="LYSM"/>
    <property type="match status" value="1"/>
</dbReference>
<organism evidence="3 4">
    <name type="scientific">Peribacillus deserti</name>
    <dbReference type="NCBI Taxonomy" id="673318"/>
    <lineage>
        <taxon>Bacteria</taxon>
        <taxon>Bacillati</taxon>
        <taxon>Bacillota</taxon>
        <taxon>Bacilli</taxon>
        <taxon>Bacillales</taxon>
        <taxon>Bacillaceae</taxon>
        <taxon>Peribacillus</taxon>
    </lineage>
</organism>
<dbReference type="EMBL" id="PGUY01000027">
    <property type="protein sequence ID" value="PLT30166.1"/>
    <property type="molecule type" value="Genomic_DNA"/>
</dbReference>
<protein>
    <submittedName>
        <fullName evidence="3">Stage VI sporulation protein D</fullName>
    </submittedName>
</protein>
<name>A0A2N5M727_9BACI</name>
<reference evidence="3 4" key="1">
    <citation type="submission" date="2017-11" db="EMBL/GenBank/DDBJ databases">
        <title>Comparitive Functional Genomics of Dry Heat Resistant strains isolated from the Viking Spacecraft.</title>
        <authorList>
            <person name="Seuylemezian A."/>
            <person name="Cooper K."/>
            <person name="Vaishampayan P."/>
        </authorList>
    </citation>
    <scope>NUCLEOTIDE SEQUENCE [LARGE SCALE GENOMIC DNA]</scope>
    <source>
        <strain evidence="3 4">V1-29</strain>
    </source>
</reference>
<evidence type="ECO:0000313" key="4">
    <source>
        <dbReference type="Proteomes" id="UP000234748"/>
    </source>
</evidence>
<evidence type="ECO:0000259" key="2">
    <source>
        <dbReference type="PROSITE" id="PS51782"/>
    </source>
</evidence>
<dbReference type="NCBIfam" id="TIGR02907">
    <property type="entry name" value="spore_VI_D"/>
    <property type="match status" value="1"/>
</dbReference>
<dbReference type="Proteomes" id="UP000234748">
    <property type="component" value="Unassembled WGS sequence"/>
</dbReference>
<dbReference type="InterPro" id="IPR048862">
    <property type="entry name" value="SPOCS_spoVID_N"/>
</dbReference>
<feature type="compositionally biased region" description="Basic and acidic residues" evidence="1">
    <location>
        <begin position="299"/>
        <end position="309"/>
    </location>
</feature>
<feature type="domain" description="LysM" evidence="2">
    <location>
        <begin position="462"/>
        <end position="506"/>
    </location>
</feature>
<dbReference type="Pfam" id="PF20918">
    <property type="entry name" value="SPOCS_spoVID-N"/>
    <property type="match status" value="1"/>
</dbReference>
<evidence type="ECO:0000256" key="1">
    <source>
        <dbReference type="SAM" id="MobiDB-lite"/>
    </source>
</evidence>
<dbReference type="Gene3D" id="3.10.350.10">
    <property type="entry name" value="LysM domain"/>
    <property type="match status" value="1"/>
</dbReference>
<dbReference type="CDD" id="cd00118">
    <property type="entry name" value="LysM"/>
    <property type="match status" value="1"/>
</dbReference>
<dbReference type="Pfam" id="PF01476">
    <property type="entry name" value="LysM"/>
    <property type="match status" value="1"/>
</dbReference>
<dbReference type="PANTHER" id="PTHR33734:SF36">
    <property type="entry name" value="STAGE VI SPORULATION PROTEIN D"/>
    <property type="match status" value="1"/>
</dbReference>
<feature type="region of interest" description="Disordered" evidence="1">
    <location>
        <begin position="278"/>
        <end position="330"/>
    </location>
</feature>
<dbReference type="InterPro" id="IPR036779">
    <property type="entry name" value="LysM_dom_sf"/>
</dbReference>
<dbReference type="AlphaFoldDB" id="A0A2N5M727"/>
<feature type="region of interest" description="Disordered" evidence="1">
    <location>
        <begin position="345"/>
        <end position="444"/>
    </location>
</feature>
<dbReference type="InterPro" id="IPR018392">
    <property type="entry name" value="LysM"/>
</dbReference>
<gene>
    <name evidence="3" type="primary">spoVID</name>
    <name evidence="3" type="ORF">CUU66_08990</name>
</gene>
<proteinExistence type="predicted"/>
<comment type="caution">
    <text evidence="3">The sequence shown here is derived from an EMBL/GenBank/DDBJ whole genome shotgun (WGS) entry which is preliminary data.</text>
</comment>
<evidence type="ECO:0000313" key="3">
    <source>
        <dbReference type="EMBL" id="PLT30166.1"/>
    </source>
</evidence>
<sequence>MDIYASLVILEGGKMMASDHNSLLRFSVEESIWFQKGQEVEELYSLSLDPNVTVQDMDQYVVIKGELFLAGEYKREQSSIREEDESFSFVSPKTIRTFEEREDGLFEFQHSFPVDITIPANRISSLEDVSVTISSFDYSMPERNCLTLCAELMISGIYGEQQNAPEPQAELIEEELLYRSAPSGVAEVEVESGSSPYYYNSSIFAPPDTDLYTPFEAEAKKLPEEESAPETISSLFKREENTEPELQEIPIFHENAVQEEVQLETEEVPEPEPIRTIEAASESEFPSEEAVEEAVSPTERTEAVLRMEEVSAQNAPETEKNERLTQAPPIEQVFFSEEKKAGRTFELPVQQAEPKQQKSEIVSRLPDEVPVNSKPELTVEQQEEQETPLPAAVYEQEPEERADFVSSAPVQELKKEDTAPLVRERSQAAQEKESQSSKGSKESVSLIDFFGRKEEQEHIKVKVCLVQQGDTLNSLASRYEISANAILSLNELDSASEISEGQVLYIPSKPVSQKR</sequence>
<dbReference type="InterPro" id="IPR014256">
    <property type="entry name" value="Spore_VI_D"/>
</dbReference>
<keyword evidence="4" id="KW-1185">Reference proteome</keyword>
<dbReference type="SMART" id="SM00257">
    <property type="entry name" value="LysM"/>
    <property type="match status" value="1"/>
</dbReference>
<dbReference type="OrthoDB" id="2966368at2"/>
<dbReference type="PANTHER" id="PTHR33734">
    <property type="entry name" value="LYSM DOMAIN-CONTAINING GPI-ANCHORED PROTEIN 2"/>
    <property type="match status" value="1"/>
</dbReference>
<dbReference type="GO" id="GO:0008932">
    <property type="term" value="F:lytic endotransglycosylase activity"/>
    <property type="evidence" value="ECO:0007669"/>
    <property type="project" value="TreeGrafter"/>
</dbReference>
<feature type="compositionally biased region" description="Basic and acidic residues" evidence="1">
    <location>
        <begin position="412"/>
        <end position="441"/>
    </location>
</feature>